<evidence type="ECO:0000313" key="1">
    <source>
        <dbReference type="EMBL" id="EOR94206.1"/>
    </source>
</evidence>
<dbReference type="OrthoDB" id="9891118at2"/>
<reference evidence="1 2" key="1">
    <citation type="journal article" date="2013" name="Genome Announc.">
        <title>Draft Genome Sequence of Arcticibacter svalbardensis Strain MN12-7T, a Member of the Family Sphingobacteriaceae Isolated from an Arctic Soil Sample.</title>
        <authorList>
            <person name="Shivaji S."/>
            <person name="Ara S."/>
            <person name="Prasad S."/>
            <person name="Manasa B.P."/>
            <person name="Begum Z."/>
            <person name="Singh A."/>
            <person name="Kumar Pinnaka A."/>
        </authorList>
    </citation>
    <scope>NUCLEOTIDE SEQUENCE [LARGE SCALE GENOMIC DNA]</scope>
    <source>
        <strain evidence="1 2">MN12-7</strain>
    </source>
</reference>
<dbReference type="InterPro" id="IPR009003">
    <property type="entry name" value="Peptidase_S1_PA"/>
</dbReference>
<sequence length="273" mass="30832">MEITKNIDAVFGILGLSGDEKRRTIGTGFFINESGGFVTAAHTFKRANEGWAYFAIIEGKKIELNKLYQEYLDMESQVAPIHLDLYIGDFALDKKTNHLFFHPSSYLKNGDILEFSGYAGRYYLDKEATKNEVQKTPGTIGINIDDLWANTENDEEENELQEKNTESNILHLAPVDQLNWGSQIDNLKYSSITGVFKNHCFEKIFEYIPVAGVFTNGFTFQLTNAKMEPAGLSGGPIIKNKIVFGMLITKNAAITSEYIVHQLELQDVKFYLK</sequence>
<dbReference type="RefSeq" id="WP_016195853.1">
    <property type="nucleotide sequence ID" value="NZ_AQPN01000095.1"/>
</dbReference>
<protein>
    <recommendedName>
        <fullName evidence="3">Trypsin-like peptidase domain-containing protein</fullName>
    </recommendedName>
</protein>
<gene>
    <name evidence="1" type="ORF">ADIARSV_2622</name>
</gene>
<dbReference type="Proteomes" id="UP000014174">
    <property type="component" value="Unassembled WGS sequence"/>
</dbReference>
<organism evidence="1 2">
    <name type="scientific">Arcticibacter svalbardensis MN12-7</name>
    <dbReference type="NCBI Taxonomy" id="1150600"/>
    <lineage>
        <taxon>Bacteria</taxon>
        <taxon>Pseudomonadati</taxon>
        <taxon>Bacteroidota</taxon>
        <taxon>Sphingobacteriia</taxon>
        <taxon>Sphingobacteriales</taxon>
        <taxon>Sphingobacteriaceae</taxon>
        <taxon>Arcticibacter</taxon>
    </lineage>
</organism>
<dbReference type="EMBL" id="AQPN01000095">
    <property type="protein sequence ID" value="EOR94206.1"/>
    <property type="molecule type" value="Genomic_DNA"/>
</dbReference>
<comment type="caution">
    <text evidence="1">The sequence shown here is derived from an EMBL/GenBank/DDBJ whole genome shotgun (WGS) entry which is preliminary data.</text>
</comment>
<name>R9GR76_9SPHI</name>
<dbReference type="AlphaFoldDB" id="R9GR76"/>
<evidence type="ECO:0008006" key="3">
    <source>
        <dbReference type="Google" id="ProtNLM"/>
    </source>
</evidence>
<proteinExistence type="predicted"/>
<keyword evidence="2" id="KW-1185">Reference proteome</keyword>
<evidence type="ECO:0000313" key="2">
    <source>
        <dbReference type="Proteomes" id="UP000014174"/>
    </source>
</evidence>
<accession>R9GR76</accession>
<dbReference type="SUPFAM" id="SSF50494">
    <property type="entry name" value="Trypsin-like serine proteases"/>
    <property type="match status" value="1"/>
</dbReference>